<organism evidence="2 3">
    <name type="scientific">Trichostrongylus colubriformis</name>
    <name type="common">Black scour worm</name>
    <dbReference type="NCBI Taxonomy" id="6319"/>
    <lineage>
        <taxon>Eukaryota</taxon>
        <taxon>Metazoa</taxon>
        <taxon>Ecdysozoa</taxon>
        <taxon>Nematoda</taxon>
        <taxon>Chromadorea</taxon>
        <taxon>Rhabditida</taxon>
        <taxon>Rhabditina</taxon>
        <taxon>Rhabditomorpha</taxon>
        <taxon>Strongyloidea</taxon>
        <taxon>Trichostrongylidae</taxon>
        <taxon>Trichostrongylus</taxon>
    </lineage>
</organism>
<proteinExistence type="predicted"/>
<comment type="caution">
    <text evidence="2">The sequence shown here is derived from an EMBL/GenBank/DDBJ whole genome shotgun (WGS) entry which is preliminary data.</text>
</comment>
<dbReference type="SMART" id="SM00568">
    <property type="entry name" value="GRAM"/>
    <property type="match status" value="1"/>
</dbReference>
<dbReference type="Pfam" id="PF02893">
    <property type="entry name" value="GRAM"/>
    <property type="match status" value="1"/>
</dbReference>
<dbReference type="EMBL" id="WIXE01007122">
    <property type="protein sequence ID" value="KAK5980690.1"/>
    <property type="molecule type" value="Genomic_DNA"/>
</dbReference>
<evidence type="ECO:0000313" key="3">
    <source>
        <dbReference type="Proteomes" id="UP001331761"/>
    </source>
</evidence>
<evidence type="ECO:0000259" key="1">
    <source>
        <dbReference type="SMART" id="SM00568"/>
    </source>
</evidence>
<dbReference type="InterPro" id="IPR004182">
    <property type="entry name" value="GRAM"/>
</dbReference>
<dbReference type="FunFam" id="2.30.29.30:FF:000013">
    <property type="entry name" value="Putative TBC1 domain family member 8B"/>
    <property type="match status" value="1"/>
</dbReference>
<dbReference type="PANTHER" id="PTHR47666:SF1">
    <property type="entry name" value="PROTEIN VASCULAR ASSOCIATED DEATH 1, CHLOROPLASTIC"/>
    <property type="match status" value="1"/>
</dbReference>
<reference evidence="2 3" key="1">
    <citation type="submission" date="2019-10" db="EMBL/GenBank/DDBJ databases">
        <title>Assembly and Annotation for the nematode Trichostrongylus colubriformis.</title>
        <authorList>
            <person name="Martin J."/>
        </authorList>
    </citation>
    <scope>NUCLEOTIDE SEQUENCE [LARGE SCALE GENOMIC DNA]</scope>
    <source>
        <strain evidence="2">G859</strain>
        <tissue evidence="2">Whole worm</tissue>
    </source>
</reference>
<dbReference type="AlphaFoldDB" id="A0AAN8FRM0"/>
<keyword evidence="3" id="KW-1185">Reference proteome</keyword>
<feature type="domain" description="GRAM" evidence="1">
    <location>
        <begin position="142"/>
        <end position="209"/>
    </location>
</feature>
<sequence length="384" mass="44416">MVWVKPEYLHLGQPFWSTELECEYFAVQRRKGHGTKGFSSVVVATIDSVFDTRPPPYRLIYKYENDEIQVAIVIAAAVRKTEIMDHWNWIQKNIMLILGSFSTEKDVRAFVIGKVESLVFIAAETSGACDELDSLTTRSVLHKFITLFSLTPDEKLVNYYNCCYWNNRFPSQGQLFLSVNFLCFYSFVIRNEVKIKLKWTDITKLEKVSTLLWPQSIRVVTRQDSYEFSMFINFEDTFQLASQLANIAMKQLIEEEGFCEDVDLLHKALLESGRKRAKKISSSFLKRDLDARQRSESYRTSHMVYSRLHIVHCDTAFRGFSSFPNWIDPLPIVSIRLSAAHVNERSSLDVFGNIVLSTESPCLLEIGSSDLHSCPFVWSFFMLY</sequence>
<dbReference type="InterPro" id="IPR011993">
    <property type="entry name" value="PH-like_dom_sf"/>
</dbReference>
<dbReference type="PANTHER" id="PTHR47666">
    <property type="entry name" value="PROTEIN VASCULAR ASSOCIATED DEATH 1, CHLOROPLASTIC"/>
    <property type="match status" value="1"/>
</dbReference>
<protein>
    <submittedName>
        <fullName evidence="2">GRAM domain-containing protein</fullName>
    </submittedName>
</protein>
<evidence type="ECO:0000313" key="2">
    <source>
        <dbReference type="EMBL" id="KAK5980690.1"/>
    </source>
</evidence>
<dbReference type="Gene3D" id="2.30.29.30">
    <property type="entry name" value="Pleckstrin-homology domain (PH domain)/Phosphotyrosine-binding domain (PTB)"/>
    <property type="match status" value="1"/>
</dbReference>
<accession>A0AAN8FRM0</accession>
<dbReference type="Proteomes" id="UP001331761">
    <property type="component" value="Unassembled WGS sequence"/>
</dbReference>
<name>A0AAN8FRM0_TRICO</name>
<gene>
    <name evidence="2" type="ORF">GCK32_006318</name>
</gene>